<gene>
    <name evidence="2" type="ORF">RUMGNA_01789</name>
</gene>
<dbReference type="AlphaFoldDB" id="A7B2L1"/>
<dbReference type="PaxDb" id="411470-RUMGNA_01789"/>
<organism evidence="2 3">
    <name type="scientific">Mediterraneibacter gnavus (strain ATCC 29149 / DSM 114966 / JCM 6515 / VPI C7-9)</name>
    <name type="common">Ruminococcus gnavus</name>
    <dbReference type="NCBI Taxonomy" id="411470"/>
    <lineage>
        <taxon>Bacteria</taxon>
        <taxon>Bacillati</taxon>
        <taxon>Bacillota</taxon>
        <taxon>Clostridia</taxon>
        <taxon>Lachnospirales</taxon>
        <taxon>Lachnospiraceae</taxon>
        <taxon>Mediterraneibacter</taxon>
    </lineage>
</organism>
<name>A7B2L1_MEDG7</name>
<keyword evidence="1" id="KW-1133">Transmembrane helix</keyword>
<keyword evidence="1" id="KW-0472">Membrane</keyword>
<dbReference type="Proteomes" id="UP000004410">
    <property type="component" value="Unassembled WGS sequence"/>
</dbReference>
<reference evidence="2 3" key="2">
    <citation type="submission" date="2007-06" db="EMBL/GenBank/DDBJ databases">
        <title>Draft genome sequence of Ruminococcus gnavus (ATCC 29149).</title>
        <authorList>
            <person name="Sudarsanam P."/>
            <person name="Ley R."/>
            <person name="Guruge J."/>
            <person name="Turnbaugh P.J."/>
            <person name="Mahowald M."/>
            <person name="Liep D."/>
            <person name="Gordon J."/>
        </authorList>
    </citation>
    <scope>NUCLEOTIDE SEQUENCE [LARGE SCALE GENOMIC DNA]</scope>
    <source>
        <strain evidence="2 3">ATCC 29149</strain>
    </source>
</reference>
<sequence>MNCFILGKECIINLFVSCILAALLSFKSSEESKVQYSGQSAGIYPMF</sequence>
<evidence type="ECO:0000313" key="2">
    <source>
        <dbReference type="EMBL" id="EDN77810.1"/>
    </source>
</evidence>
<accession>A7B2L1</accession>
<proteinExistence type="predicted"/>
<feature type="transmembrane region" description="Helical" evidence="1">
    <location>
        <begin position="6"/>
        <end position="26"/>
    </location>
</feature>
<comment type="caution">
    <text evidence="2">The sequence shown here is derived from an EMBL/GenBank/DDBJ whole genome shotgun (WGS) entry which is preliminary data.</text>
</comment>
<protein>
    <submittedName>
        <fullName evidence="2">Uncharacterized protein</fullName>
    </submittedName>
</protein>
<reference evidence="2 3" key="1">
    <citation type="submission" date="2007-04" db="EMBL/GenBank/DDBJ databases">
        <authorList>
            <person name="Fulton L."/>
            <person name="Clifton S."/>
            <person name="Fulton B."/>
            <person name="Xu J."/>
            <person name="Minx P."/>
            <person name="Pepin K.H."/>
            <person name="Johnson M."/>
            <person name="Thiruvilangam P."/>
            <person name="Bhonagiri V."/>
            <person name="Nash W.E."/>
            <person name="Mardis E.R."/>
            <person name="Wilson R.K."/>
        </authorList>
    </citation>
    <scope>NUCLEOTIDE SEQUENCE [LARGE SCALE GENOMIC DNA]</scope>
    <source>
        <strain evidence="2 3">ATCC 29149</strain>
    </source>
</reference>
<keyword evidence="1" id="KW-0812">Transmembrane</keyword>
<evidence type="ECO:0000256" key="1">
    <source>
        <dbReference type="SAM" id="Phobius"/>
    </source>
</evidence>
<dbReference type="EMBL" id="AAYG02000013">
    <property type="protein sequence ID" value="EDN77810.1"/>
    <property type="molecule type" value="Genomic_DNA"/>
</dbReference>
<evidence type="ECO:0000313" key="3">
    <source>
        <dbReference type="Proteomes" id="UP000004410"/>
    </source>
</evidence>